<name>A0A8S0PQX5_OLEEU</name>
<dbReference type="InterPro" id="IPR015655">
    <property type="entry name" value="PP2C"/>
</dbReference>
<dbReference type="CDD" id="cd00143">
    <property type="entry name" value="PP2Cc"/>
    <property type="match status" value="1"/>
</dbReference>
<evidence type="ECO:0000256" key="6">
    <source>
        <dbReference type="ARBA" id="ARBA00022842"/>
    </source>
</evidence>
<dbReference type="PANTHER" id="PTHR47992">
    <property type="entry name" value="PROTEIN PHOSPHATASE"/>
    <property type="match status" value="1"/>
</dbReference>
<feature type="domain" description="PPM-type phosphatase" evidence="11">
    <location>
        <begin position="128"/>
        <end position="437"/>
    </location>
</feature>
<sequence length="443" mass="48008">MPRPNGDYSRETSQERRRRRIEIRRNAAVMAAGGESLSFTPGVHLRQGGPKVVSHQDPHQGGSMDRADLSPIVHHRQGSQGVVIHQNQRQGGSTAGAYPLFMTGSSEDDPDEVAERNLNLVPGVVIPVVGAVAVAGMLQRMEDAVTVQTNLCSPTINHRHPVHFFGVFDGHGGAHVAIMCRDWMHVILEEELMRFECPILPSSSVASSFRAPALGQPDVECFLKEAWTQVFQRCFSRTEELAMNMCQCGRVGFECSCNQNWFVYSGSAAVVVVLTDEYIVAANCGDSRAILCCNGSVIPLTVDHKPNRPDELARIEASGGCVFVLDGAPRVGGILAMSRAIGDGYLKPYVISVPEITFVRRTEEQDFFIIASDGLWDVMSSEMTCHVVGECLRDERSGGNEGRGLLPSLCASAAGLLTNLAIARGSADNITVVVVDLKRTMTA</sequence>
<evidence type="ECO:0000259" key="11">
    <source>
        <dbReference type="PROSITE" id="PS51746"/>
    </source>
</evidence>
<comment type="caution">
    <text evidence="12">The sequence shown here is derived from an EMBL/GenBank/DDBJ whole genome shotgun (WGS) entry which is preliminary data.</text>
</comment>
<dbReference type="FunFam" id="3.60.40.10:FF:000291">
    <property type="entry name" value="Protein phosphatase 2C 50"/>
    <property type="match status" value="1"/>
</dbReference>
<evidence type="ECO:0000256" key="9">
    <source>
        <dbReference type="RuleBase" id="RU003465"/>
    </source>
</evidence>
<dbReference type="EMBL" id="CACTIH010000163">
    <property type="protein sequence ID" value="CAA2955792.1"/>
    <property type="molecule type" value="Genomic_DNA"/>
</dbReference>
<dbReference type="SMART" id="SM00332">
    <property type="entry name" value="PP2Cc"/>
    <property type="match status" value="1"/>
</dbReference>
<keyword evidence="5 9" id="KW-0378">Hydrolase</keyword>
<evidence type="ECO:0000313" key="12">
    <source>
        <dbReference type="EMBL" id="CAA2955792.1"/>
    </source>
</evidence>
<accession>A0A8S0PQX5</accession>
<comment type="cofactor">
    <cofactor evidence="2">
        <name>Mg(2+)</name>
        <dbReference type="ChEBI" id="CHEBI:18420"/>
    </cofactor>
</comment>
<keyword evidence="6" id="KW-0460">Magnesium</keyword>
<evidence type="ECO:0000256" key="5">
    <source>
        <dbReference type="ARBA" id="ARBA00022801"/>
    </source>
</evidence>
<keyword evidence="13" id="KW-1185">Reference proteome</keyword>
<comment type="similarity">
    <text evidence="9">Belongs to the PP2C family.</text>
</comment>
<dbReference type="Pfam" id="PF00481">
    <property type="entry name" value="PP2C"/>
    <property type="match status" value="2"/>
</dbReference>
<dbReference type="Gramene" id="OE9A083781T1">
    <property type="protein sequence ID" value="OE9A083781C1"/>
    <property type="gene ID" value="OE9A083781"/>
</dbReference>
<evidence type="ECO:0000256" key="1">
    <source>
        <dbReference type="ARBA" id="ARBA00001936"/>
    </source>
</evidence>
<evidence type="ECO:0000256" key="8">
    <source>
        <dbReference type="ARBA" id="ARBA00023211"/>
    </source>
</evidence>
<dbReference type="InterPro" id="IPR036457">
    <property type="entry name" value="PPM-type-like_dom_sf"/>
</dbReference>
<dbReference type="EC" id="3.1.3.16" evidence="3"/>
<evidence type="ECO:0000256" key="7">
    <source>
        <dbReference type="ARBA" id="ARBA00022912"/>
    </source>
</evidence>
<evidence type="ECO:0000313" key="13">
    <source>
        <dbReference type="Proteomes" id="UP000594638"/>
    </source>
</evidence>
<dbReference type="InterPro" id="IPR001932">
    <property type="entry name" value="PPM-type_phosphatase-like_dom"/>
</dbReference>
<keyword evidence="4" id="KW-0479">Metal-binding</keyword>
<dbReference type="Proteomes" id="UP000594638">
    <property type="component" value="Unassembled WGS sequence"/>
</dbReference>
<evidence type="ECO:0000256" key="4">
    <source>
        <dbReference type="ARBA" id="ARBA00022723"/>
    </source>
</evidence>
<dbReference type="AlphaFoldDB" id="A0A8S0PQX5"/>
<evidence type="ECO:0000256" key="10">
    <source>
        <dbReference type="SAM" id="MobiDB-lite"/>
    </source>
</evidence>
<organism evidence="12 13">
    <name type="scientific">Olea europaea subsp. europaea</name>
    <dbReference type="NCBI Taxonomy" id="158383"/>
    <lineage>
        <taxon>Eukaryota</taxon>
        <taxon>Viridiplantae</taxon>
        <taxon>Streptophyta</taxon>
        <taxon>Embryophyta</taxon>
        <taxon>Tracheophyta</taxon>
        <taxon>Spermatophyta</taxon>
        <taxon>Magnoliopsida</taxon>
        <taxon>eudicotyledons</taxon>
        <taxon>Gunneridae</taxon>
        <taxon>Pentapetalae</taxon>
        <taxon>asterids</taxon>
        <taxon>lamiids</taxon>
        <taxon>Lamiales</taxon>
        <taxon>Oleaceae</taxon>
        <taxon>Oleeae</taxon>
        <taxon>Olea</taxon>
    </lineage>
</organism>
<comment type="cofactor">
    <cofactor evidence="1">
        <name>Mn(2+)</name>
        <dbReference type="ChEBI" id="CHEBI:29035"/>
    </cofactor>
</comment>
<dbReference type="SUPFAM" id="SSF81606">
    <property type="entry name" value="PP2C-like"/>
    <property type="match status" value="1"/>
</dbReference>
<keyword evidence="8" id="KW-0464">Manganese</keyword>
<evidence type="ECO:0000256" key="3">
    <source>
        <dbReference type="ARBA" id="ARBA00013081"/>
    </source>
</evidence>
<dbReference type="PROSITE" id="PS01032">
    <property type="entry name" value="PPM_1"/>
    <property type="match status" value="1"/>
</dbReference>
<feature type="region of interest" description="Disordered" evidence="10">
    <location>
        <begin position="86"/>
        <end position="111"/>
    </location>
</feature>
<dbReference type="OrthoDB" id="10264738at2759"/>
<keyword evidence="7 9" id="KW-0904">Protein phosphatase</keyword>
<protein>
    <recommendedName>
        <fullName evidence="3">protein-serine/threonine phosphatase</fullName>
        <ecNumber evidence="3">3.1.3.16</ecNumber>
    </recommendedName>
</protein>
<dbReference type="InterPro" id="IPR000222">
    <property type="entry name" value="PP2C_BS"/>
</dbReference>
<dbReference type="PROSITE" id="PS51746">
    <property type="entry name" value="PPM_2"/>
    <property type="match status" value="1"/>
</dbReference>
<reference evidence="12 13" key="1">
    <citation type="submission" date="2019-12" db="EMBL/GenBank/DDBJ databases">
        <authorList>
            <person name="Alioto T."/>
            <person name="Alioto T."/>
            <person name="Gomez Garrido J."/>
        </authorList>
    </citation>
    <scope>NUCLEOTIDE SEQUENCE [LARGE SCALE GENOMIC DNA]</scope>
</reference>
<gene>
    <name evidence="12" type="ORF">OLEA9_A083781</name>
</gene>
<dbReference type="Gene3D" id="3.60.40.10">
    <property type="entry name" value="PPM-type phosphatase domain"/>
    <property type="match status" value="1"/>
</dbReference>
<dbReference type="GO" id="GO:0046872">
    <property type="term" value="F:metal ion binding"/>
    <property type="evidence" value="ECO:0007669"/>
    <property type="project" value="UniProtKB-KW"/>
</dbReference>
<evidence type="ECO:0000256" key="2">
    <source>
        <dbReference type="ARBA" id="ARBA00001946"/>
    </source>
</evidence>
<dbReference type="GO" id="GO:0004722">
    <property type="term" value="F:protein serine/threonine phosphatase activity"/>
    <property type="evidence" value="ECO:0007669"/>
    <property type="project" value="UniProtKB-EC"/>
</dbReference>
<proteinExistence type="inferred from homology"/>